<keyword evidence="3" id="KW-0408">Iron</keyword>
<dbReference type="CDD" id="cd00056">
    <property type="entry name" value="ENDO3c"/>
    <property type="match status" value="1"/>
</dbReference>
<dbReference type="GO" id="GO:0046872">
    <property type="term" value="F:metal ion binding"/>
    <property type="evidence" value="ECO:0007669"/>
    <property type="project" value="UniProtKB-KW"/>
</dbReference>
<dbReference type="InterPro" id="IPR011257">
    <property type="entry name" value="DNA_glycosylase"/>
</dbReference>
<dbReference type="GO" id="GO:0003824">
    <property type="term" value="F:catalytic activity"/>
    <property type="evidence" value="ECO:0007669"/>
    <property type="project" value="InterPro"/>
</dbReference>
<comment type="caution">
    <text evidence="6">The sequence shown here is derived from an EMBL/GenBank/DDBJ whole genome shotgun (WGS) entry which is preliminary data.</text>
</comment>
<dbReference type="AlphaFoldDB" id="A0A933LRD9"/>
<dbReference type="InterPro" id="IPR023170">
    <property type="entry name" value="HhH_base_excis_C"/>
</dbReference>
<dbReference type="PANTHER" id="PTHR10359">
    <property type="entry name" value="A/G-SPECIFIC ADENINE GLYCOSYLASE/ENDONUCLEASE III"/>
    <property type="match status" value="1"/>
</dbReference>
<name>A0A933LRD9_UNCTE</name>
<accession>A0A933LRD9</accession>
<evidence type="ECO:0000256" key="2">
    <source>
        <dbReference type="ARBA" id="ARBA00022723"/>
    </source>
</evidence>
<feature type="domain" description="HhH-GPD" evidence="5">
    <location>
        <begin position="38"/>
        <end position="197"/>
    </location>
</feature>
<dbReference type="Proteomes" id="UP000772181">
    <property type="component" value="Unassembled WGS sequence"/>
</dbReference>
<dbReference type="SMART" id="SM00478">
    <property type="entry name" value="ENDO3c"/>
    <property type="match status" value="1"/>
</dbReference>
<keyword evidence="4" id="KW-0411">Iron-sulfur</keyword>
<evidence type="ECO:0000256" key="4">
    <source>
        <dbReference type="ARBA" id="ARBA00023014"/>
    </source>
</evidence>
<dbReference type="SUPFAM" id="SSF48150">
    <property type="entry name" value="DNA-glycosylase"/>
    <property type="match status" value="1"/>
</dbReference>
<evidence type="ECO:0000259" key="5">
    <source>
        <dbReference type="SMART" id="SM00478"/>
    </source>
</evidence>
<keyword evidence="2" id="KW-0479">Metal-binding</keyword>
<dbReference type="EMBL" id="JACQWF010000347">
    <property type="protein sequence ID" value="MBI4596281.1"/>
    <property type="molecule type" value="Genomic_DNA"/>
</dbReference>
<dbReference type="PANTHER" id="PTHR10359:SF19">
    <property type="entry name" value="DNA REPAIR GLYCOSYLASE MJ1434-RELATED"/>
    <property type="match status" value="1"/>
</dbReference>
<evidence type="ECO:0000313" key="7">
    <source>
        <dbReference type="Proteomes" id="UP000772181"/>
    </source>
</evidence>
<dbReference type="GO" id="GO:0051539">
    <property type="term" value="F:4 iron, 4 sulfur cluster binding"/>
    <property type="evidence" value="ECO:0007669"/>
    <property type="project" value="UniProtKB-KW"/>
</dbReference>
<dbReference type="Gene3D" id="1.10.1670.10">
    <property type="entry name" value="Helix-hairpin-Helix base-excision DNA repair enzymes (C-terminal)"/>
    <property type="match status" value="1"/>
</dbReference>
<organism evidence="6 7">
    <name type="scientific">Tectimicrobiota bacterium</name>
    <dbReference type="NCBI Taxonomy" id="2528274"/>
    <lineage>
        <taxon>Bacteria</taxon>
        <taxon>Pseudomonadati</taxon>
        <taxon>Nitrospinota/Tectimicrobiota group</taxon>
        <taxon>Candidatus Tectimicrobiota</taxon>
    </lineage>
</organism>
<sequence length="221" mass="25834">MGYQQLLLKIYERLYQQLGPSHWWPAETNLEVMVGAILTQNTAWRNVEKAIVRLKEAKILSYDGLLQVDDARLSQLIQPAGFYRQKTQYLKNLIYFLRDHCKGNLKQLFEDDVHGLRKELLNIKGVGYETADSILLYAGNMPLFVIDAYTKRVFSRLKLMDEKTSYQKAQEFFMINLPTDVQLFNEYHALIVRLCHTRCLKKPCCEDCPLIPFCLYKSSPK</sequence>
<dbReference type="Gene3D" id="1.10.340.30">
    <property type="entry name" value="Hypothetical protein, domain 2"/>
    <property type="match status" value="1"/>
</dbReference>
<gene>
    <name evidence="6" type="ORF">HY730_07905</name>
</gene>
<reference evidence="6" key="1">
    <citation type="submission" date="2020-07" db="EMBL/GenBank/DDBJ databases">
        <title>Huge and variable diversity of episymbiotic CPR bacteria and DPANN archaea in groundwater ecosystems.</title>
        <authorList>
            <person name="He C.Y."/>
            <person name="Keren R."/>
            <person name="Whittaker M."/>
            <person name="Farag I.F."/>
            <person name="Doudna J."/>
            <person name="Cate J.H.D."/>
            <person name="Banfield J.F."/>
        </authorList>
    </citation>
    <scope>NUCLEOTIDE SEQUENCE</scope>
    <source>
        <strain evidence="6">NC_groundwater_1482_Ag_S-0.65um_47_24</strain>
    </source>
</reference>
<evidence type="ECO:0000313" key="6">
    <source>
        <dbReference type="EMBL" id="MBI4596281.1"/>
    </source>
</evidence>
<protein>
    <recommendedName>
        <fullName evidence="5">HhH-GPD domain-containing protein</fullName>
    </recommendedName>
</protein>
<keyword evidence="1" id="KW-0004">4Fe-4S</keyword>
<proteinExistence type="predicted"/>
<evidence type="ECO:0000256" key="3">
    <source>
        <dbReference type="ARBA" id="ARBA00023004"/>
    </source>
</evidence>
<dbReference type="Pfam" id="PF00730">
    <property type="entry name" value="HhH-GPD"/>
    <property type="match status" value="1"/>
</dbReference>
<evidence type="ECO:0000256" key="1">
    <source>
        <dbReference type="ARBA" id="ARBA00022485"/>
    </source>
</evidence>
<dbReference type="InterPro" id="IPR003265">
    <property type="entry name" value="HhH-GPD_domain"/>
</dbReference>
<dbReference type="PIRSF" id="PIRSF001435">
    <property type="entry name" value="Nth"/>
    <property type="match status" value="1"/>
</dbReference>
<dbReference type="GO" id="GO:0006284">
    <property type="term" value="P:base-excision repair"/>
    <property type="evidence" value="ECO:0007669"/>
    <property type="project" value="InterPro"/>
</dbReference>